<evidence type="ECO:0000256" key="3">
    <source>
        <dbReference type="ARBA" id="ARBA00022723"/>
    </source>
</evidence>
<evidence type="ECO:0000256" key="5">
    <source>
        <dbReference type="ARBA" id="ARBA00023004"/>
    </source>
</evidence>
<feature type="chain" id="PRO_5016649550" evidence="7">
    <location>
        <begin position="24"/>
        <end position="119"/>
    </location>
</feature>
<keyword evidence="3 6" id="KW-0479">Metal-binding</keyword>
<evidence type="ECO:0000313" key="10">
    <source>
        <dbReference type="Proteomes" id="UP000254889"/>
    </source>
</evidence>
<keyword evidence="5 6" id="KW-0408">Iron</keyword>
<dbReference type="InterPro" id="IPR009056">
    <property type="entry name" value="Cyt_c-like_dom"/>
</dbReference>
<dbReference type="RefSeq" id="WP_115694022.1">
    <property type="nucleotide sequence ID" value="NZ_CP031417.1"/>
</dbReference>
<dbReference type="Proteomes" id="UP000254889">
    <property type="component" value="Chromosome"/>
</dbReference>
<keyword evidence="2 6" id="KW-0349">Heme</keyword>
<feature type="domain" description="Cytochrome c" evidence="8">
    <location>
        <begin position="24"/>
        <end position="100"/>
    </location>
</feature>
<accession>A0A346A396</accession>
<evidence type="ECO:0000256" key="2">
    <source>
        <dbReference type="ARBA" id="ARBA00022617"/>
    </source>
</evidence>
<dbReference type="Pfam" id="PF13442">
    <property type="entry name" value="Cytochrome_CBB3"/>
    <property type="match status" value="1"/>
</dbReference>
<gene>
    <name evidence="9" type="ORF">DW352_25825</name>
</gene>
<dbReference type="PROSITE" id="PS51007">
    <property type="entry name" value="CYTC"/>
    <property type="match status" value="1"/>
</dbReference>
<dbReference type="OrthoDB" id="5432429at2"/>
<evidence type="ECO:0000256" key="4">
    <source>
        <dbReference type="ARBA" id="ARBA00022982"/>
    </source>
</evidence>
<keyword evidence="7" id="KW-0732">Signal</keyword>
<dbReference type="PANTHER" id="PTHR37823:SF1">
    <property type="entry name" value="CYTOCHROME C-553-LIKE"/>
    <property type="match status" value="1"/>
</dbReference>
<keyword evidence="10" id="KW-1185">Reference proteome</keyword>
<sequence>MQTKTFVIVLAAAVTALSTAAQAASADHGKSLFIQKGCWECHGTQGQGAVTGPRLAPDPVPLEAISNFVRNSDGPMPPYRREILSDSDLADIYAYLQSVPQPVDPKATPLLQQWADKPK</sequence>
<evidence type="ECO:0000313" key="9">
    <source>
        <dbReference type="EMBL" id="AXK83643.1"/>
    </source>
</evidence>
<dbReference type="KEGG" id="ptaw:DW352_25825"/>
<keyword evidence="1" id="KW-0813">Transport</keyword>
<protein>
    <submittedName>
        <fullName evidence="9">Cytochrome c</fullName>
    </submittedName>
</protein>
<dbReference type="GO" id="GO:0046872">
    <property type="term" value="F:metal ion binding"/>
    <property type="evidence" value="ECO:0007669"/>
    <property type="project" value="UniProtKB-KW"/>
</dbReference>
<evidence type="ECO:0000256" key="1">
    <source>
        <dbReference type="ARBA" id="ARBA00022448"/>
    </source>
</evidence>
<dbReference type="Gene3D" id="1.10.760.10">
    <property type="entry name" value="Cytochrome c-like domain"/>
    <property type="match status" value="1"/>
</dbReference>
<keyword evidence="4" id="KW-0249">Electron transport</keyword>
<proteinExistence type="predicted"/>
<evidence type="ECO:0000256" key="6">
    <source>
        <dbReference type="PROSITE-ProRule" id="PRU00433"/>
    </source>
</evidence>
<dbReference type="InterPro" id="IPR051811">
    <property type="entry name" value="Cytochrome_c550/c551-like"/>
</dbReference>
<dbReference type="PANTHER" id="PTHR37823">
    <property type="entry name" value="CYTOCHROME C-553-LIKE"/>
    <property type="match status" value="1"/>
</dbReference>
<dbReference type="EMBL" id="CP031417">
    <property type="protein sequence ID" value="AXK83643.1"/>
    <property type="molecule type" value="Genomic_DNA"/>
</dbReference>
<organism evidence="9 10">
    <name type="scientific">Pseudolabrys taiwanensis</name>
    <dbReference type="NCBI Taxonomy" id="331696"/>
    <lineage>
        <taxon>Bacteria</taxon>
        <taxon>Pseudomonadati</taxon>
        <taxon>Pseudomonadota</taxon>
        <taxon>Alphaproteobacteria</taxon>
        <taxon>Hyphomicrobiales</taxon>
        <taxon>Xanthobacteraceae</taxon>
        <taxon>Pseudolabrys</taxon>
    </lineage>
</organism>
<evidence type="ECO:0000259" key="8">
    <source>
        <dbReference type="PROSITE" id="PS51007"/>
    </source>
</evidence>
<dbReference type="GO" id="GO:0020037">
    <property type="term" value="F:heme binding"/>
    <property type="evidence" value="ECO:0007669"/>
    <property type="project" value="InterPro"/>
</dbReference>
<dbReference type="GO" id="GO:0009055">
    <property type="term" value="F:electron transfer activity"/>
    <property type="evidence" value="ECO:0007669"/>
    <property type="project" value="InterPro"/>
</dbReference>
<reference evidence="9 10" key="1">
    <citation type="submission" date="2018-07" db="EMBL/GenBank/DDBJ databases">
        <authorList>
            <person name="Quirk P.G."/>
            <person name="Krulwich T.A."/>
        </authorList>
    </citation>
    <scope>NUCLEOTIDE SEQUENCE [LARGE SCALE GENOMIC DNA]</scope>
    <source>
        <strain evidence="9 10">CC-BB4</strain>
    </source>
</reference>
<name>A0A346A396_9HYPH</name>
<dbReference type="SUPFAM" id="SSF46626">
    <property type="entry name" value="Cytochrome c"/>
    <property type="match status" value="1"/>
</dbReference>
<dbReference type="InterPro" id="IPR036909">
    <property type="entry name" value="Cyt_c-like_dom_sf"/>
</dbReference>
<feature type="signal peptide" evidence="7">
    <location>
        <begin position="1"/>
        <end position="23"/>
    </location>
</feature>
<dbReference type="AlphaFoldDB" id="A0A346A396"/>
<evidence type="ECO:0000256" key="7">
    <source>
        <dbReference type="SAM" id="SignalP"/>
    </source>
</evidence>